<dbReference type="Proteomes" id="UP000044026">
    <property type="component" value="Unassembled WGS sequence"/>
</dbReference>
<dbReference type="GO" id="GO:0005829">
    <property type="term" value="C:cytosol"/>
    <property type="evidence" value="ECO:0007669"/>
    <property type="project" value="TreeGrafter"/>
</dbReference>
<dbReference type="PANTHER" id="PTHR33221">
    <property type="entry name" value="WINGED HELIX-TURN-HELIX TRANSCRIPTIONAL REGULATOR, RRF2 FAMILY"/>
    <property type="match status" value="1"/>
</dbReference>
<dbReference type="InterPro" id="IPR036388">
    <property type="entry name" value="WH-like_DNA-bd_sf"/>
</dbReference>
<dbReference type="PANTHER" id="PTHR33221:SF15">
    <property type="entry name" value="HTH-TYPE TRANSCRIPTIONAL REGULATOR YWGB-RELATED"/>
    <property type="match status" value="1"/>
</dbReference>
<gene>
    <name evidence="1" type="ORF">CCAN12_700075</name>
</gene>
<reference evidence="1 2" key="1">
    <citation type="submission" date="2015-01" db="EMBL/GenBank/DDBJ databases">
        <authorList>
            <person name="Xiang T."/>
            <person name="Song Y."/>
            <person name="Huang L."/>
            <person name="Wang B."/>
            <person name="Wu P."/>
        </authorList>
    </citation>
    <scope>NUCLEOTIDE SEQUENCE [LARGE SCALE GENOMIC DNA]</scope>
    <source>
        <strain evidence="1 2">Cc12</strain>
    </source>
</reference>
<proteinExistence type="predicted"/>
<name>A0A0B7HFW3_9FLAO</name>
<dbReference type="EMBL" id="CDOE01000068">
    <property type="protein sequence ID" value="CEN37574.1"/>
    <property type="molecule type" value="Genomic_DNA"/>
</dbReference>
<dbReference type="InterPro" id="IPR000944">
    <property type="entry name" value="Tscrpt_reg_Rrf2"/>
</dbReference>
<accession>A0A0B7HFW3</accession>
<sequence>MLSNSSKYAINAVIFLAVNASETKKIGVKDIGEAFKKYPSPFLAKILQILSRKKAISSTKGPGGGFWLNDEEKKAPLISIVYHIDGIDKFTNCALGLKLCSEQQPCPIHHAVQPFKHEFMKLLTENTICDFAKKVAKGEAFLFV</sequence>
<protein>
    <submittedName>
        <fullName evidence="1">Putative HTH-type transcriptional regulator</fullName>
    </submittedName>
</protein>
<dbReference type="Gene3D" id="1.10.10.10">
    <property type="entry name" value="Winged helix-like DNA-binding domain superfamily/Winged helix DNA-binding domain"/>
    <property type="match status" value="1"/>
</dbReference>
<organism evidence="1 2">
    <name type="scientific">Capnocytophaga canimorsus</name>
    <dbReference type="NCBI Taxonomy" id="28188"/>
    <lineage>
        <taxon>Bacteria</taxon>
        <taxon>Pseudomonadati</taxon>
        <taxon>Bacteroidota</taxon>
        <taxon>Flavobacteriia</taxon>
        <taxon>Flavobacteriales</taxon>
        <taxon>Flavobacteriaceae</taxon>
        <taxon>Capnocytophaga</taxon>
    </lineage>
</organism>
<evidence type="ECO:0000313" key="2">
    <source>
        <dbReference type="Proteomes" id="UP000044026"/>
    </source>
</evidence>
<dbReference type="SUPFAM" id="SSF46785">
    <property type="entry name" value="Winged helix' DNA-binding domain"/>
    <property type="match status" value="1"/>
</dbReference>
<dbReference type="AlphaFoldDB" id="A0A0B7HFW3"/>
<dbReference type="NCBIfam" id="TIGR00738">
    <property type="entry name" value="rrf2_super"/>
    <property type="match status" value="1"/>
</dbReference>
<evidence type="ECO:0000313" key="1">
    <source>
        <dbReference type="EMBL" id="CEN37574.1"/>
    </source>
</evidence>
<dbReference type="InterPro" id="IPR036390">
    <property type="entry name" value="WH_DNA-bd_sf"/>
</dbReference>
<dbReference type="PROSITE" id="PS51197">
    <property type="entry name" value="HTH_RRF2_2"/>
    <property type="match status" value="1"/>
</dbReference>
<dbReference type="Pfam" id="PF02082">
    <property type="entry name" value="Rrf2"/>
    <property type="match status" value="1"/>
</dbReference>
<dbReference type="GO" id="GO:0003700">
    <property type="term" value="F:DNA-binding transcription factor activity"/>
    <property type="evidence" value="ECO:0007669"/>
    <property type="project" value="TreeGrafter"/>
</dbReference>